<dbReference type="AlphaFoldDB" id="A0AAN9G317"/>
<reference evidence="3 4" key="1">
    <citation type="submission" date="2024-02" db="EMBL/GenBank/DDBJ databases">
        <title>Chromosome-scale genome assembly of the rough periwinkle Littorina saxatilis.</title>
        <authorList>
            <person name="De Jode A."/>
            <person name="Faria R."/>
            <person name="Formenti G."/>
            <person name="Sims Y."/>
            <person name="Smith T.P."/>
            <person name="Tracey A."/>
            <person name="Wood J.M.D."/>
            <person name="Zagrodzka Z.B."/>
            <person name="Johannesson K."/>
            <person name="Butlin R.K."/>
            <person name="Leder E.H."/>
        </authorList>
    </citation>
    <scope>NUCLEOTIDE SEQUENCE [LARGE SCALE GENOMIC DNA]</scope>
    <source>
        <strain evidence="3">Snail1</strain>
        <tissue evidence="3">Muscle</tissue>
    </source>
</reference>
<sequence>MSEDQLKVEVDWCLARLEEKLAAMDPYTRPAQEAAKVHRILKSSKAPVIKKRQAMRNMFGDYRAKMKANEKKNLSAMKKSTLVAVKDAPSDSKFLRRSAGAAPGQDSSTSSDTVNTPEDEKPHQCADGSGESTHNTEVAKTHTAEQSAEPGSSQNNTSVPLNSAEEFKFGFGGSEGATESETVNTGEGAASDNAQKNYFVMKPSSEEFRFNFTADGCGQET</sequence>
<evidence type="ECO:0000313" key="4">
    <source>
        <dbReference type="Proteomes" id="UP001374579"/>
    </source>
</evidence>
<feature type="region of interest" description="Disordered" evidence="2">
    <location>
        <begin position="85"/>
        <end position="195"/>
    </location>
</feature>
<accession>A0AAN9G317</accession>
<gene>
    <name evidence="3" type="ORF">V1264_007272</name>
</gene>
<name>A0AAN9G317_9CAEN</name>
<protein>
    <submittedName>
        <fullName evidence="3">Uncharacterized protein</fullName>
    </submittedName>
</protein>
<comment type="similarity">
    <text evidence="1">Belongs to the UPF0488 family.</text>
</comment>
<dbReference type="Pfam" id="PF15393">
    <property type="entry name" value="DUF4615"/>
    <property type="match status" value="1"/>
</dbReference>
<dbReference type="PANTHER" id="PTHR13602">
    <property type="entry name" value="UPF0488 PROTEIN C8ORF33"/>
    <property type="match status" value="1"/>
</dbReference>
<proteinExistence type="inferred from homology"/>
<evidence type="ECO:0000313" key="3">
    <source>
        <dbReference type="EMBL" id="KAK7093543.1"/>
    </source>
</evidence>
<comment type="caution">
    <text evidence="3">The sequence shown here is derived from an EMBL/GenBank/DDBJ whole genome shotgun (WGS) entry which is preliminary data.</text>
</comment>
<evidence type="ECO:0000256" key="1">
    <source>
        <dbReference type="ARBA" id="ARBA00005707"/>
    </source>
</evidence>
<organism evidence="3 4">
    <name type="scientific">Littorina saxatilis</name>
    <dbReference type="NCBI Taxonomy" id="31220"/>
    <lineage>
        <taxon>Eukaryota</taxon>
        <taxon>Metazoa</taxon>
        <taxon>Spiralia</taxon>
        <taxon>Lophotrochozoa</taxon>
        <taxon>Mollusca</taxon>
        <taxon>Gastropoda</taxon>
        <taxon>Caenogastropoda</taxon>
        <taxon>Littorinimorpha</taxon>
        <taxon>Littorinoidea</taxon>
        <taxon>Littorinidae</taxon>
        <taxon>Littorina</taxon>
    </lineage>
</organism>
<dbReference type="InterPro" id="IPR029274">
    <property type="entry name" value="DUF4615"/>
</dbReference>
<dbReference type="PANTHER" id="PTHR13602:SF2">
    <property type="entry name" value="UPF0488 PROTEIN C8ORF33"/>
    <property type="match status" value="1"/>
</dbReference>
<evidence type="ECO:0000256" key="2">
    <source>
        <dbReference type="SAM" id="MobiDB-lite"/>
    </source>
</evidence>
<dbReference type="Proteomes" id="UP001374579">
    <property type="component" value="Unassembled WGS sequence"/>
</dbReference>
<keyword evidence="4" id="KW-1185">Reference proteome</keyword>
<feature type="compositionally biased region" description="Polar residues" evidence="2">
    <location>
        <begin position="105"/>
        <end position="116"/>
    </location>
</feature>
<dbReference type="EMBL" id="JBAMIC010000019">
    <property type="protein sequence ID" value="KAK7093543.1"/>
    <property type="molecule type" value="Genomic_DNA"/>
</dbReference>
<feature type="compositionally biased region" description="Polar residues" evidence="2">
    <location>
        <begin position="144"/>
        <end position="161"/>
    </location>
</feature>